<feature type="transmembrane region" description="Helical" evidence="1">
    <location>
        <begin position="54"/>
        <end position="77"/>
    </location>
</feature>
<evidence type="ECO:0000256" key="1">
    <source>
        <dbReference type="SAM" id="Phobius"/>
    </source>
</evidence>
<reference evidence="2 3" key="1">
    <citation type="submission" date="2018-07" db="EMBL/GenBank/DDBJ databases">
        <title>Crenobacter cavernae sp. nov., isolated from a karst cave.</title>
        <authorList>
            <person name="Zhu H."/>
        </authorList>
    </citation>
    <scope>NUCLEOTIDE SEQUENCE [LARGE SCALE GENOMIC DNA]</scope>
    <source>
        <strain evidence="2 3">K1W11S-77</strain>
    </source>
</reference>
<keyword evidence="1" id="KW-0472">Membrane</keyword>
<dbReference type="Proteomes" id="UP000254537">
    <property type="component" value="Chromosome"/>
</dbReference>
<dbReference type="AlphaFoldDB" id="A0A345Y9R8"/>
<evidence type="ECO:0000313" key="2">
    <source>
        <dbReference type="EMBL" id="AXK40670.1"/>
    </source>
</evidence>
<keyword evidence="1" id="KW-0812">Transmembrane</keyword>
<evidence type="ECO:0000313" key="3">
    <source>
        <dbReference type="Proteomes" id="UP000254537"/>
    </source>
</evidence>
<sequence length="168" mass="18147">MPLVDELLFPITLFAALGCGLMAGLFFAFSNFVMKALARLPPDSGIASMQSINVAVLNPLFLTLFLGTAAACLLLVFYSLLRWQNPGTVWLLAASTFYLIGNIVVTMAFNVPLNDALARIDASNAEAIHVWRSYVTGWTRWNHVRTITALAAAASLTIALCQLAAVAR</sequence>
<accession>A0A345Y9R8</accession>
<dbReference type="KEGG" id="ccah:DWG20_15265"/>
<dbReference type="RefSeq" id="WP_115434597.1">
    <property type="nucleotide sequence ID" value="NZ_CP031337.1"/>
</dbReference>
<feature type="transmembrane region" description="Helical" evidence="1">
    <location>
        <begin position="147"/>
        <end position="167"/>
    </location>
</feature>
<dbReference type="InterPro" id="IPR013901">
    <property type="entry name" value="Anthrone_oxy"/>
</dbReference>
<dbReference type="EMBL" id="CP031337">
    <property type="protein sequence ID" value="AXK40670.1"/>
    <property type="molecule type" value="Genomic_DNA"/>
</dbReference>
<dbReference type="Pfam" id="PF08592">
    <property type="entry name" value="Anthrone_oxy"/>
    <property type="match status" value="1"/>
</dbReference>
<feature type="transmembrane region" description="Helical" evidence="1">
    <location>
        <begin position="7"/>
        <end position="34"/>
    </location>
</feature>
<proteinExistence type="predicted"/>
<keyword evidence="1" id="KW-1133">Transmembrane helix</keyword>
<dbReference type="OrthoDB" id="428263at2"/>
<organism evidence="2 3">
    <name type="scientific">Crenobacter cavernae</name>
    <dbReference type="NCBI Taxonomy" id="2290923"/>
    <lineage>
        <taxon>Bacteria</taxon>
        <taxon>Pseudomonadati</taxon>
        <taxon>Pseudomonadota</taxon>
        <taxon>Betaproteobacteria</taxon>
        <taxon>Neisseriales</taxon>
        <taxon>Neisseriaceae</taxon>
        <taxon>Crenobacter</taxon>
    </lineage>
</organism>
<name>A0A345Y9R8_9NEIS</name>
<feature type="transmembrane region" description="Helical" evidence="1">
    <location>
        <begin position="89"/>
        <end position="109"/>
    </location>
</feature>
<gene>
    <name evidence="2" type="ORF">DWG20_15265</name>
</gene>
<protein>
    <submittedName>
        <fullName evidence="2">DUF1772 domain-containing protein</fullName>
    </submittedName>
</protein>